<dbReference type="GO" id="GO:0046872">
    <property type="term" value="F:metal ion binding"/>
    <property type="evidence" value="ECO:0007669"/>
    <property type="project" value="UniProtKB-KW"/>
</dbReference>
<dbReference type="NCBIfam" id="TIGR00486">
    <property type="entry name" value="YbgI_SA1388"/>
    <property type="match status" value="1"/>
</dbReference>
<dbReference type="FunFam" id="3.40.1390.30:FF:000001">
    <property type="entry name" value="GTP cyclohydrolase 1 type 2"/>
    <property type="match status" value="1"/>
</dbReference>
<dbReference type="PANTHER" id="PTHR13799">
    <property type="entry name" value="NGG1 INTERACTING FACTOR 3"/>
    <property type="match status" value="1"/>
</dbReference>
<accession>A0A8J2Z5T1</accession>
<sequence length="250" mass="27744">MIDQKELKAYLNQLLNVDMIKDYCPNGLQVEGMKSIHTIVTGVSASLELIEAAILKKADAILVHHGYFWKGENQTIAGIKYQRIKSLIKHDINLFAYHLPLDVHPTLGNNAQLAQLLDLNVSAEFDTGTTPNYGILCDHHTTLTELAHLITAKLKRTPLIVGKMNQKIQKIAICTGGAQDFIEHAYHAGADVYISGEISERTTLIARELGITYIAAGHHATERYGIKALGQHLAEHFDLTHHFIDIDNPV</sequence>
<gene>
    <name evidence="6" type="ORF">GCM10010995_21150</name>
</gene>
<evidence type="ECO:0000313" key="6">
    <source>
        <dbReference type="EMBL" id="GGG03498.1"/>
    </source>
</evidence>
<dbReference type="Proteomes" id="UP000636949">
    <property type="component" value="Unassembled WGS sequence"/>
</dbReference>
<feature type="binding site" evidence="5">
    <location>
        <position position="222"/>
    </location>
    <ligand>
        <name>a divalent metal cation</name>
        <dbReference type="ChEBI" id="CHEBI:60240"/>
        <label>1</label>
    </ligand>
</feature>
<evidence type="ECO:0000256" key="5">
    <source>
        <dbReference type="PIRSR" id="PIRSR602678-1"/>
    </source>
</evidence>
<feature type="binding site" evidence="5">
    <location>
        <position position="218"/>
    </location>
    <ligand>
        <name>a divalent metal cation</name>
        <dbReference type="ChEBI" id="CHEBI:60240"/>
        <label>1</label>
    </ligand>
</feature>
<feature type="binding site" evidence="5">
    <location>
        <position position="102"/>
    </location>
    <ligand>
        <name>a divalent metal cation</name>
        <dbReference type="ChEBI" id="CHEBI:60240"/>
        <label>1</label>
    </ligand>
</feature>
<name>A0A8J2Z5T1_9GAMM</name>
<comment type="similarity">
    <text evidence="1">Belongs to the GTP cyclohydrolase I type 2/NIF3 family.</text>
</comment>
<feature type="binding site" evidence="5">
    <location>
        <position position="64"/>
    </location>
    <ligand>
        <name>a divalent metal cation</name>
        <dbReference type="ChEBI" id="CHEBI:60240"/>
        <label>2</label>
    </ligand>
</feature>
<reference evidence="6" key="1">
    <citation type="journal article" date="2014" name="Int. J. Syst. Evol. Microbiol.">
        <title>Complete genome sequence of Corynebacterium casei LMG S-19264T (=DSM 44701T), isolated from a smear-ripened cheese.</title>
        <authorList>
            <consortium name="US DOE Joint Genome Institute (JGI-PGF)"/>
            <person name="Walter F."/>
            <person name="Albersmeier A."/>
            <person name="Kalinowski J."/>
            <person name="Ruckert C."/>
        </authorList>
    </citation>
    <scope>NUCLEOTIDE SEQUENCE</scope>
    <source>
        <strain evidence="6">CGMCC 1.15758</strain>
    </source>
</reference>
<comment type="subunit">
    <text evidence="2">Homohexamer.</text>
</comment>
<keyword evidence="7" id="KW-1185">Reference proteome</keyword>
<dbReference type="Gene3D" id="3.40.1390.30">
    <property type="entry name" value="NIF3 (NGG1p interacting factor 3)-like"/>
    <property type="match status" value="2"/>
</dbReference>
<dbReference type="Pfam" id="PF01784">
    <property type="entry name" value="DUF34_NIF3"/>
    <property type="match status" value="1"/>
</dbReference>
<organism evidence="6 7">
    <name type="scientific">Cysteiniphilum litorale</name>
    <dbReference type="NCBI Taxonomy" id="2056700"/>
    <lineage>
        <taxon>Bacteria</taxon>
        <taxon>Pseudomonadati</taxon>
        <taxon>Pseudomonadota</taxon>
        <taxon>Gammaproteobacteria</taxon>
        <taxon>Thiotrichales</taxon>
        <taxon>Fastidiosibacteraceae</taxon>
        <taxon>Cysteiniphilum</taxon>
    </lineage>
</organism>
<dbReference type="SUPFAM" id="SSF102705">
    <property type="entry name" value="NIF3 (NGG1p interacting factor 3)-like"/>
    <property type="match status" value="1"/>
</dbReference>
<evidence type="ECO:0000313" key="7">
    <source>
        <dbReference type="Proteomes" id="UP000636949"/>
    </source>
</evidence>
<dbReference type="EMBL" id="BMJS01000027">
    <property type="protein sequence ID" value="GGG03498.1"/>
    <property type="molecule type" value="Genomic_DNA"/>
</dbReference>
<keyword evidence="4 5" id="KW-0479">Metal-binding</keyword>
<evidence type="ECO:0000256" key="2">
    <source>
        <dbReference type="ARBA" id="ARBA00011643"/>
    </source>
</evidence>
<dbReference type="InterPro" id="IPR036069">
    <property type="entry name" value="DUF34/NIF3_sf"/>
</dbReference>
<evidence type="ECO:0000256" key="3">
    <source>
        <dbReference type="ARBA" id="ARBA00022112"/>
    </source>
</evidence>
<evidence type="ECO:0000256" key="1">
    <source>
        <dbReference type="ARBA" id="ARBA00006964"/>
    </source>
</evidence>
<feature type="binding site" evidence="5">
    <location>
        <position position="65"/>
    </location>
    <ligand>
        <name>a divalent metal cation</name>
        <dbReference type="ChEBI" id="CHEBI:60240"/>
        <label>1</label>
    </ligand>
</feature>
<proteinExistence type="inferred from homology"/>
<comment type="caution">
    <text evidence="6">The sequence shown here is derived from an EMBL/GenBank/DDBJ whole genome shotgun (WGS) entry which is preliminary data.</text>
</comment>
<evidence type="ECO:0000256" key="4">
    <source>
        <dbReference type="ARBA" id="ARBA00022723"/>
    </source>
</evidence>
<protein>
    <recommendedName>
        <fullName evidence="3">GTP cyclohydrolase 1 type 2 homolog</fullName>
    </recommendedName>
</protein>
<dbReference type="AlphaFoldDB" id="A0A8J2Z5T1"/>
<dbReference type="RefSeq" id="WP_373282851.1">
    <property type="nucleotide sequence ID" value="NZ_BMJS01000027.1"/>
</dbReference>
<dbReference type="PANTHER" id="PTHR13799:SF14">
    <property type="entry name" value="GTP CYCLOHYDROLASE 1 TYPE 2 HOMOLOG"/>
    <property type="match status" value="1"/>
</dbReference>
<dbReference type="GO" id="GO:0005737">
    <property type="term" value="C:cytoplasm"/>
    <property type="evidence" value="ECO:0007669"/>
    <property type="project" value="TreeGrafter"/>
</dbReference>
<reference evidence="6" key="2">
    <citation type="submission" date="2020-09" db="EMBL/GenBank/DDBJ databases">
        <authorList>
            <person name="Sun Q."/>
            <person name="Zhou Y."/>
        </authorList>
    </citation>
    <scope>NUCLEOTIDE SEQUENCE</scope>
    <source>
        <strain evidence="6">CGMCC 1.15758</strain>
    </source>
</reference>
<dbReference type="InterPro" id="IPR002678">
    <property type="entry name" value="DUF34/NIF3"/>
</dbReference>